<dbReference type="GO" id="GO:0009279">
    <property type="term" value="C:cell outer membrane"/>
    <property type="evidence" value="ECO:0007669"/>
    <property type="project" value="UniProtKB-SubCell"/>
</dbReference>
<gene>
    <name evidence="7" type="ORF">GRI97_05350</name>
</gene>
<dbReference type="AlphaFoldDB" id="A0A6I4TT76"/>
<dbReference type="NCBIfam" id="TIGR01782">
    <property type="entry name" value="TonB-Xanth-Caul"/>
    <property type="match status" value="1"/>
</dbReference>
<dbReference type="PANTHER" id="PTHR40980:SF4">
    <property type="entry name" value="TONB-DEPENDENT RECEPTOR-LIKE BETA-BARREL DOMAIN-CONTAINING PROTEIN"/>
    <property type="match status" value="1"/>
</dbReference>
<evidence type="ECO:0000313" key="8">
    <source>
        <dbReference type="Proteomes" id="UP000469430"/>
    </source>
</evidence>
<comment type="subcellular location">
    <subcellularLocation>
        <location evidence="1 4">Cell outer membrane</location>
    </subcellularLocation>
</comment>
<evidence type="ECO:0000256" key="2">
    <source>
        <dbReference type="ARBA" id="ARBA00023136"/>
    </source>
</evidence>
<organism evidence="7 8">
    <name type="scientific">Croceibacterium xixiisoli</name>
    <dbReference type="NCBI Taxonomy" id="1476466"/>
    <lineage>
        <taxon>Bacteria</taxon>
        <taxon>Pseudomonadati</taxon>
        <taxon>Pseudomonadota</taxon>
        <taxon>Alphaproteobacteria</taxon>
        <taxon>Sphingomonadales</taxon>
        <taxon>Erythrobacteraceae</taxon>
        <taxon>Croceibacterium</taxon>
    </lineage>
</organism>
<protein>
    <submittedName>
        <fullName evidence="7">TonB-dependent receptor</fullName>
    </submittedName>
</protein>
<dbReference type="PANTHER" id="PTHR40980">
    <property type="entry name" value="PLUG DOMAIN-CONTAINING PROTEIN"/>
    <property type="match status" value="1"/>
</dbReference>
<accession>A0A6I4TT76</accession>
<evidence type="ECO:0000256" key="1">
    <source>
        <dbReference type="ARBA" id="ARBA00004442"/>
    </source>
</evidence>
<evidence type="ECO:0000256" key="4">
    <source>
        <dbReference type="RuleBase" id="RU003357"/>
    </source>
</evidence>
<dbReference type="Proteomes" id="UP000469430">
    <property type="component" value="Unassembled WGS sequence"/>
</dbReference>
<feature type="domain" description="TonB-dependent receptor plug" evidence="6">
    <location>
        <begin position="224"/>
        <end position="330"/>
    </location>
</feature>
<keyword evidence="8" id="KW-1185">Reference proteome</keyword>
<dbReference type="SUPFAM" id="SSF49452">
    <property type="entry name" value="Starch-binding domain-like"/>
    <property type="match status" value="1"/>
</dbReference>
<dbReference type="GO" id="GO:0030246">
    <property type="term" value="F:carbohydrate binding"/>
    <property type="evidence" value="ECO:0007669"/>
    <property type="project" value="InterPro"/>
</dbReference>
<dbReference type="Gene3D" id="2.40.170.20">
    <property type="entry name" value="TonB-dependent receptor, beta-barrel domain"/>
    <property type="match status" value="1"/>
</dbReference>
<dbReference type="InterPro" id="IPR000531">
    <property type="entry name" value="Beta-barrel_TonB"/>
</dbReference>
<comment type="caution">
    <text evidence="7">The sequence shown here is derived from an EMBL/GenBank/DDBJ whole genome shotgun (WGS) entry which is preliminary data.</text>
</comment>
<comment type="similarity">
    <text evidence="4">Belongs to the TonB-dependent receptor family.</text>
</comment>
<dbReference type="InterPro" id="IPR036942">
    <property type="entry name" value="Beta-barrel_TonB_sf"/>
</dbReference>
<keyword evidence="3" id="KW-0998">Cell outer membrane</keyword>
<dbReference type="InterPro" id="IPR012910">
    <property type="entry name" value="Plug_dom"/>
</dbReference>
<dbReference type="InterPro" id="IPR010104">
    <property type="entry name" value="TonB_rcpt_bac"/>
</dbReference>
<dbReference type="Pfam" id="PF07715">
    <property type="entry name" value="Plug"/>
    <property type="match status" value="1"/>
</dbReference>
<evidence type="ECO:0000313" key="7">
    <source>
        <dbReference type="EMBL" id="MXO98410.1"/>
    </source>
</evidence>
<keyword evidence="4" id="KW-0798">TonB box</keyword>
<dbReference type="Pfam" id="PF00593">
    <property type="entry name" value="TonB_dep_Rec_b-barrel"/>
    <property type="match status" value="1"/>
</dbReference>
<dbReference type="Gene3D" id="2.60.40.1120">
    <property type="entry name" value="Carboxypeptidase-like, regulatory domain"/>
    <property type="match status" value="1"/>
</dbReference>
<dbReference type="Pfam" id="PF13620">
    <property type="entry name" value="CarboxypepD_reg"/>
    <property type="match status" value="1"/>
</dbReference>
<dbReference type="Gene3D" id="2.170.130.10">
    <property type="entry name" value="TonB-dependent receptor, plug domain"/>
    <property type="match status" value="1"/>
</dbReference>
<evidence type="ECO:0000259" key="6">
    <source>
        <dbReference type="Pfam" id="PF07715"/>
    </source>
</evidence>
<proteinExistence type="inferred from homology"/>
<feature type="domain" description="TonB-dependent receptor-like beta-barrel" evidence="5">
    <location>
        <begin position="562"/>
        <end position="1006"/>
    </location>
</feature>
<sequence>MVKPGAKTPSRNCNTLRLAGGAQSAGNFRRAARNASLPIAGGGGQSGANQGSEAAIQHTAVLPHSRSDARVGVRGKIMPASSNTVFRFTVRLMLGVALPVIGVAAAPAAVMAQTGSAVLTGQVALADGGALLTGATVTIIETGDTAVTNDQGLYRFGNVVPGEYTLRIDYIGLPVNTVPVTLTAGAELRRDIAMNPQTAQASGGNVILVSGQRGAQAKALNEQRAADNTRNVVSADQAGRFPDFNAAEALRRVPGVSVQREVDAGEGRYISIRGLDSGLNSTQINGMNAAQPEKENRRVPLDMIQTSALSSITVHKTLSPEQDADGIGGAVVLETATAFDYRKPVMDFTAAGFYHDLAGEVAPQVQGTLATRFGPDQQFGVLVSGAWSKRKTRGFVFYQDEDYLRLDEEDASAGVTPLQYHLTRYDNERENISANLALNWAVSGSTELTFKGSFNRLFDQELSNALYFEGGTEDYDDAGQLILTEPGSANIFNQYEETILTQQSYVLSGVTRSGAVTLDYGLGYSTGKREEPFDNEVAFTKSLDSNLFDYDFSGAFPVPNLSAADLAAIADPDGYVLGYNDIDIDDSKNTRYAGHLNIAYEPAGSWLRMVKGGIKVERSRRVLFEGNVMELTGPLTLGQFGTGPLVDTSVVGAPYAPYLSLNIANLMNWRNYSQGLIDANPEDYVNEYLDGGSIPLDEDSYTSDEDIYAGYIMAKGVWGGLEVIGGLRVDHTRVSSDNYELLELEGEDPVYNKVKGTANYTNVLPRLQLNYRATPDFVVRGAFYTSIARPEPLYISGATEISEDNGMVDITVGNPGLKPAFAYNFDLSVERYFGSVGLISGGLFFKKIDKFIFSGISPETEGDRERFENDPRLAGREIDDVITYTNGKSAEIYGLELNVVRQFPELPGALGGLGVYANATFQRSNADAGIEGLEDGDFFNAPETIVTAALTYQKYGIEGTLAYGWRDSQAVRYSSYDVRIVEEPYGSLDAQLRYAITPQLKLFVNAVDLLNNGRDPIVDERYGARSQYLEGATYTGRTVTFGINASL</sequence>
<dbReference type="SUPFAM" id="SSF56935">
    <property type="entry name" value="Porins"/>
    <property type="match status" value="1"/>
</dbReference>
<dbReference type="InterPro" id="IPR037066">
    <property type="entry name" value="Plug_dom_sf"/>
</dbReference>
<dbReference type="InterPro" id="IPR013784">
    <property type="entry name" value="Carb-bd-like_fold"/>
</dbReference>
<keyword evidence="2 4" id="KW-0472">Membrane</keyword>
<name>A0A6I4TT76_9SPHN</name>
<dbReference type="EMBL" id="WTYJ01000001">
    <property type="protein sequence ID" value="MXO98410.1"/>
    <property type="molecule type" value="Genomic_DNA"/>
</dbReference>
<keyword evidence="7" id="KW-0675">Receptor</keyword>
<evidence type="ECO:0000259" key="5">
    <source>
        <dbReference type="Pfam" id="PF00593"/>
    </source>
</evidence>
<reference evidence="7 8" key="1">
    <citation type="submission" date="2019-12" db="EMBL/GenBank/DDBJ databases">
        <title>Genomic-based taxomic classification of the family Erythrobacteraceae.</title>
        <authorList>
            <person name="Xu L."/>
        </authorList>
    </citation>
    <scope>NUCLEOTIDE SEQUENCE [LARGE SCALE GENOMIC DNA]</scope>
    <source>
        <strain evidence="7 8">S36</strain>
    </source>
</reference>
<evidence type="ECO:0000256" key="3">
    <source>
        <dbReference type="ARBA" id="ARBA00023237"/>
    </source>
</evidence>